<reference evidence="4 5" key="1">
    <citation type="journal article" date="2022" name="Gigascience">
        <title>A chromosome-level genome assembly and annotation of the desert horned lizard, Phrynosoma platyrhinos, provides insight into chromosomal rearrangements among reptiles.</title>
        <authorList>
            <person name="Koochekian N."/>
            <person name="Ascanio A."/>
            <person name="Farleigh K."/>
            <person name="Card D.C."/>
            <person name="Schield D.R."/>
            <person name="Castoe T.A."/>
            <person name="Jezkova T."/>
        </authorList>
    </citation>
    <scope>NUCLEOTIDE SEQUENCE [LARGE SCALE GENOMIC DNA]</scope>
    <source>
        <strain evidence="4">NK-2021</strain>
    </source>
</reference>
<dbReference type="Gene3D" id="3.10.129.10">
    <property type="entry name" value="Hotdog Thioesterase"/>
    <property type="match status" value="1"/>
</dbReference>
<dbReference type="InterPro" id="IPR002539">
    <property type="entry name" value="MaoC-like_dom"/>
</dbReference>
<protein>
    <submittedName>
        <fullName evidence="4">Uncharacterized protein</fullName>
    </submittedName>
</protein>
<feature type="domain" description="MaoC-like" evidence="2">
    <location>
        <begin position="209"/>
        <end position="307"/>
    </location>
</feature>
<dbReference type="PANTHER" id="PTHR43437">
    <property type="entry name" value="HYDROXYACYL-THIOESTER DEHYDRATASE TYPE 2, MITOCHONDRIAL-RELATED"/>
    <property type="match status" value="1"/>
</dbReference>
<dbReference type="InterPro" id="IPR050965">
    <property type="entry name" value="UPF0336/Enoyl-CoA_hydratase"/>
</dbReference>
<comment type="caution">
    <text evidence="4">The sequence shown here is derived from an EMBL/GenBank/DDBJ whole genome shotgun (WGS) entry which is preliminary data.</text>
</comment>
<proteinExistence type="predicted"/>
<name>A0ABQ7TMA8_PHRPL</name>
<dbReference type="SUPFAM" id="SSF54637">
    <property type="entry name" value="Thioesterase/thiol ester dehydrase-isomerase"/>
    <property type="match status" value="1"/>
</dbReference>
<keyword evidence="5" id="KW-1185">Reference proteome</keyword>
<evidence type="ECO:0000259" key="3">
    <source>
        <dbReference type="Pfam" id="PF20976"/>
    </source>
</evidence>
<dbReference type="PANTHER" id="PTHR43437:SF3">
    <property type="entry name" value="HYDROXYACYL-THIOESTER DEHYDRATASE TYPE 2, MITOCHONDRIAL"/>
    <property type="match status" value="1"/>
</dbReference>
<dbReference type="Proteomes" id="UP000826234">
    <property type="component" value="Unassembled WGS sequence"/>
</dbReference>
<accession>A0ABQ7TMA8</accession>
<evidence type="ECO:0000259" key="2">
    <source>
        <dbReference type="Pfam" id="PF01575"/>
    </source>
</evidence>
<sequence>MRAREGCSGERENLDKMIEFGDGSKGFKPSSYERIVLKNVSEYHYLKIHLEFQEADISLNAVEFKQLIISALKRLHGEVGAALPVDVLTYEEKNLSAILRWLSKAVECPDTAWFLSEQKLCFQGNTDFSISSCTSWKQQRAGARLNPQKRQLNEETELSKMLIPSSRCRFLFPSLQGLFLTKPEDITIFFTQPYVKYLCMQVGDKAELIKTFTQKDIDTFSDLTGDTNPLHLDDEYARKTRFGRTIVHGVLINGLISAILGTKMPGHGCVFLSQEIKFPNPLYAGEEVLASAEVKKLKRRLAYISVSCTVVESGKTVMEGTVKVMVPEDQKSQI</sequence>
<dbReference type="Pfam" id="PF20976">
    <property type="entry name" value="Pop8"/>
    <property type="match status" value="1"/>
</dbReference>
<evidence type="ECO:0000313" key="5">
    <source>
        <dbReference type="Proteomes" id="UP000826234"/>
    </source>
</evidence>
<dbReference type="InterPro" id="IPR029069">
    <property type="entry name" value="HotDog_dom_sf"/>
</dbReference>
<feature type="domain" description="Ribonucleases P/MRP subunit Pop8-like" evidence="3">
    <location>
        <begin position="42"/>
        <end position="94"/>
    </location>
</feature>
<dbReference type="InterPro" id="IPR038085">
    <property type="entry name" value="Rnp2-like_sf"/>
</dbReference>
<gene>
    <name evidence="4" type="ORF">JD844_013195</name>
</gene>
<organism evidence="4 5">
    <name type="scientific">Phrynosoma platyrhinos</name>
    <name type="common">Desert horned lizard</name>
    <dbReference type="NCBI Taxonomy" id="52577"/>
    <lineage>
        <taxon>Eukaryota</taxon>
        <taxon>Metazoa</taxon>
        <taxon>Chordata</taxon>
        <taxon>Craniata</taxon>
        <taxon>Vertebrata</taxon>
        <taxon>Euteleostomi</taxon>
        <taxon>Lepidosauria</taxon>
        <taxon>Squamata</taxon>
        <taxon>Bifurcata</taxon>
        <taxon>Unidentata</taxon>
        <taxon>Episquamata</taxon>
        <taxon>Toxicofera</taxon>
        <taxon>Iguania</taxon>
        <taxon>Phrynosomatidae</taxon>
        <taxon>Phrynosomatinae</taxon>
        <taxon>Phrynosoma</taxon>
    </lineage>
</organism>
<evidence type="ECO:0000313" key="4">
    <source>
        <dbReference type="EMBL" id="KAH0630293.1"/>
    </source>
</evidence>
<keyword evidence="1" id="KW-0819">tRNA processing</keyword>
<dbReference type="EMBL" id="JAIPUX010000439">
    <property type="protein sequence ID" value="KAH0630293.1"/>
    <property type="molecule type" value="Genomic_DNA"/>
</dbReference>
<dbReference type="Pfam" id="PF01575">
    <property type="entry name" value="MaoC_dehydratas"/>
    <property type="match status" value="1"/>
</dbReference>
<dbReference type="InterPro" id="IPR049128">
    <property type="entry name" value="Pop8-like_dom"/>
</dbReference>
<evidence type="ECO:0000256" key="1">
    <source>
        <dbReference type="ARBA" id="ARBA00022694"/>
    </source>
</evidence>
<dbReference type="CDD" id="cd03449">
    <property type="entry name" value="R_hydratase"/>
    <property type="match status" value="1"/>
</dbReference>
<dbReference type="SUPFAM" id="SSF160350">
    <property type="entry name" value="Rnp2-like"/>
    <property type="match status" value="1"/>
</dbReference>